<dbReference type="GO" id="GO:0008270">
    <property type="term" value="F:zinc ion binding"/>
    <property type="evidence" value="ECO:0007669"/>
    <property type="project" value="UniProtKB-KW"/>
</dbReference>
<dbReference type="PANTHER" id="PTHR23080:SF143">
    <property type="entry name" value="SI:DKEY-56D12.4"/>
    <property type="match status" value="1"/>
</dbReference>
<dbReference type="AlphaFoldDB" id="A0A147BKF0"/>
<dbReference type="SMART" id="SM00692">
    <property type="entry name" value="DM3"/>
    <property type="match status" value="1"/>
</dbReference>
<feature type="non-terminal residue" evidence="10">
    <location>
        <position position="1"/>
    </location>
</feature>
<feature type="domain" description="THAP-type" evidence="9">
    <location>
        <begin position="1"/>
        <end position="63"/>
    </location>
</feature>
<protein>
    <submittedName>
        <fullName evidence="10">Putative tick transposon</fullName>
    </submittedName>
</protein>
<dbReference type="InterPro" id="IPR006612">
    <property type="entry name" value="THAP_Znf"/>
</dbReference>
<dbReference type="Gene3D" id="6.20.210.20">
    <property type="entry name" value="THAP domain"/>
    <property type="match status" value="1"/>
</dbReference>
<evidence type="ECO:0000256" key="7">
    <source>
        <dbReference type="SAM" id="Coils"/>
    </source>
</evidence>
<feature type="coiled-coil region" evidence="7">
    <location>
        <begin position="150"/>
        <end position="184"/>
    </location>
</feature>
<sequence length="500" mass="56178">VSFHCVPEKEDLRKLWLISIKRDPPFNVRTARVCSKHFGPDDFLQNIASGRRLLRDNAVPSVFAFKKPMRRRKPPKTRPSAVVPPCSQTPAAVFQQQAASSAGQQNPVEGPSNGASAQNLGEGEGSEEEHALDRHDSVQDVIRLQTPAPPTAQETEIDELQQELKKAKARILCLEREVALLKEKCSKNESSTNRFCVEKFKDSDEDFLFYTGLPCYGLFHILLSYLGPASCDMNVEEEGESEQGATRGRPSSLSTENQLFLVLVRLRLGLFQQDLAHRFNVHQSTVSRLFTAWINFMFLRLSELSSWPSRSVIDKTMPEGFKEKYPKTRVIIDATELKCEVPSSFVLQSETFSPYKSANTFKGLVGIAPDGAVTFVSPLATGCISDKELVRKSGFLLLPFEDGDVVMADKGFTIADLLEPLNVHLNIPPFLRNGQFSEAEILETEAIASLRIHVERRIQRIKSFHIFDRRIPLTIAPVINQLWTVCVLLTNFQTPLIKEH</sequence>
<accession>A0A147BKF0</accession>
<dbReference type="PROSITE" id="PS50950">
    <property type="entry name" value="ZF_THAP"/>
    <property type="match status" value="1"/>
</dbReference>
<keyword evidence="5 6" id="KW-0238">DNA-binding</keyword>
<dbReference type="InterPro" id="IPR038441">
    <property type="entry name" value="THAP_Znf_sf"/>
</dbReference>
<evidence type="ECO:0000256" key="1">
    <source>
        <dbReference type="ARBA" id="ARBA00001968"/>
    </source>
</evidence>
<dbReference type="PANTHER" id="PTHR23080">
    <property type="entry name" value="THAP DOMAIN PROTEIN"/>
    <property type="match status" value="1"/>
</dbReference>
<evidence type="ECO:0000256" key="6">
    <source>
        <dbReference type="PROSITE-ProRule" id="PRU00309"/>
    </source>
</evidence>
<feature type="compositionally biased region" description="Low complexity" evidence="8">
    <location>
        <begin position="92"/>
        <end position="105"/>
    </location>
</feature>
<evidence type="ECO:0000256" key="3">
    <source>
        <dbReference type="ARBA" id="ARBA00022771"/>
    </source>
</evidence>
<evidence type="ECO:0000256" key="2">
    <source>
        <dbReference type="ARBA" id="ARBA00022723"/>
    </source>
</evidence>
<evidence type="ECO:0000256" key="8">
    <source>
        <dbReference type="SAM" id="MobiDB-lite"/>
    </source>
</evidence>
<evidence type="ECO:0000259" key="9">
    <source>
        <dbReference type="PROSITE" id="PS50950"/>
    </source>
</evidence>
<dbReference type="Pfam" id="PF05485">
    <property type="entry name" value="THAP"/>
    <property type="match status" value="1"/>
</dbReference>
<reference evidence="10" key="1">
    <citation type="journal article" date="2018" name="PLoS Negl. Trop. Dis.">
        <title>Sialome diversity of ticks revealed by RNAseq of single tick salivary glands.</title>
        <authorList>
            <person name="Perner J."/>
            <person name="Kropackova S."/>
            <person name="Kopacek P."/>
            <person name="Ribeiro J.M."/>
        </authorList>
    </citation>
    <scope>NUCLEOTIDE SEQUENCE</scope>
    <source>
        <strain evidence="10">Siblings of single egg batch collected in Ceske Budejovice</strain>
        <tissue evidence="10">Salivary glands</tissue>
    </source>
</reference>
<dbReference type="SMART" id="SM00980">
    <property type="entry name" value="THAP"/>
    <property type="match status" value="1"/>
</dbReference>
<evidence type="ECO:0000313" key="10">
    <source>
        <dbReference type="EMBL" id="JAR91204.1"/>
    </source>
</evidence>
<dbReference type="GO" id="GO:0003677">
    <property type="term" value="F:DNA binding"/>
    <property type="evidence" value="ECO:0007669"/>
    <property type="project" value="UniProtKB-UniRule"/>
</dbReference>
<feature type="region of interest" description="Disordered" evidence="8">
    <location>
        <begin position="92"/>
        <end position="135"/>
    </location>
</feature>
<comment type="cofactor">
    <cofactor evidence="1">
        <name>a divalent metal cation</name>
        <dbReference type="ChEBI" id="CHEBI:60240"/>
    </cofactor>
</comment>
<keyword evidence="2" id="KW-0479">Metal-binding</keyword>
<dbReference type="Pfam" id="PF13613">
    <property type="entry name" value="HTH_Tnp_4"/>
    <property type="match status" value="1"/>
</dbReference>
<name>A0A147BKF0_IXORI</name>
<dbReference type="SUPFAM" id="SSF57716">
    <property type="entry name" value="Glucocorticoid receptor-like (DNA-binding domain)"/>
    <property type="match status" value="1"/>
</dbReference>
<dbReference type="InterPro" id="IPR027806">
    <property type="entry name" value="HARBI1_dom"/>
</dbReference>
<dbReference type="Pfam" id="PF13359">
    <property type="entry name" value="DDE_Tnp_4"/>
    <property type="match status" value="1"/>
</dbReference>
<evidence type="ECO:0000256" key="4">
    <source>
        <dbReference type="ARBA" id="ARBA00022833"/>
    </source>
</evidence>
<proteinExistence type="predicted"/>
<keyword evidence="4" id="KW-0862">Zinc</keyword>
<dbReference type="InterPro" id="IPR027805">
    <property type="entry name" value="Transposase_HTH_dom"/>
</dbReference>
<evidence type="ECO:0000256" key="5">
    <source>
        <dbReference type="ARBA" id="ARBA00023125"/>
    </source>
</evidence>
<organism evidence="10">
    <name type="scientific">Ixodes ricinus</name>
    <name type="common">Common tick</name>
    <name type="synonym">Acarus ricinus</name>
    <dbReference type="NCBI Taxonomy" id="34613"/>
    <lineage>
        <taxon>Eukaryota</taxon>
        <taxon>Metazoa</taxon>
        <taxon>Ecdysozoa</taxon>
        <taxon>Arthropoda</taxon>
        <taxon>Chelicerata</taxon>
        <taxon>Arachnida</taxon>
        <taxon>Acari</taxon>
        <taxon>Parasitiformes</taxon>
        <taxon>Ixodida</taxon>
        <taxon>Ixodoidea</taxon>
        <taxon>Ixodidae</taxon>
        <taxon>Ixodinae</taxon>
        <taxon>Ixodes</taxon>
    </lineage>
</organism>
<dbReference type="EMBL" id="GEGO01004200">
    <property type="protein sequence ID" value="JAR91204.1"/>
    <property type="molecule type" value="Transcribed_RNA"/>
</dbReference>
<keyword evidence="7" id="KW-0175">Coiled coil</keyword>
<keyword evidence="3 6" id="KW-0863">Zinc-finger</keyword>